<dbReference type="AlphaFoldDB" id="A0A9J7KV93"/>
<reference evidence="4" key="1">
    <citation type="journal article" date="2020" name="Nat. Ecol. Evol.">
        <title>Deeply conserved synteny resolves early events in vertebrate evolution.</title>
        <authorList>
            <person name="Simakov O."/>
            <person name="Marletaz F."/>
            <person name="Yue J.X."/>
            <person name="O'Connell B."/>
            <person name="Jenkins J."/>
            <person name="Brandt A."/>
            <person name="Calef R."/>
            <person name="Tung C.H."/>
            <person name="Huang T.K."/>
            <person name="Schmutz J."/>
            <person name="Satoh N."/>
            <person name="Yu J.K."/>
            <person name="Putnam N.H."/>
            <person name="Green R.E."/>
            <person name="Rokhsar D.S."/>
        </authorList>
    </citation>
    <scope>NUCLEOTIDE SEQUENCE [LARGE SCALE GENOMIC DNA]</scope>
    <source>
        <strain evidence="4">S238N-H82</strain>
    </source>
</reference>
<proteinExistence type="predicted"/>
<evidence type="ECO:0000313" key="4">
    <source>
        <dbReference type="Proteomes" id="UP000001554"/>
    </source>
</evidence>
<evidence type="ECO:0000256" key="2">
    <source>
        <dbReference type="SAM" id="SignalP"/>
    </source>
</evidence>
<gene>
    <name evidence="5" type="primary">LOC118412141</name>
</gene>
<dbReference type="Pfam" id="PF13640">
    <property type="entry name" value="2OG-FeII_Oxy_3"/>
    <property type="match status" value="1"/>
</dbReference>
<keyword evidence="2" id="KW-0732">Signal</keyword>
<dbReference type="InterPro" id="IPR044862">
    <property type="entry name" value="Pro_4_hyd_alph_FE2OG_OXY"/>
</dbReference>
<dbReference type="PANTHER" id="PTHR35169">
    <property type="entry name" value="FE2OG DIOXYGENASE DOMAIN-CONTAINING PROTEIN"/>
    <property type="match status" value="1"/>
</dbReference>
<dbReference type="KEGG" id="bfo:118412141"/>
<dbReference type="RefSeq" id="XP_035670695.1">
    <property type="nucleotide sequence ID" value="XM_035814802.1"/>
</dbReference>
<feature type="domain" description="Prolyl 4-hydroxylase alpha subunit Fe(2+) 2OG dioxygenase" evidence="3">
    <location>
        <begin position="369"/>
        <end position="447"/>
    </location>
</feature>
<name>A0A9J7KV93_BRAFL</name>
<feature type="coiled-coil region" evidence="1">
    <location>
        <begin position="461"/>
        <end position="488"/>
    </location>
</feature>
<dbReference type="GeneID" id="118412141"/>
<dbReference type="OMA" id="GFYPYDV"/>
<feature type="chain" id="PRO_5039912054" evidence="2">
    <location>
        <begin position="27"/>
        <end position="526"/>
    </location>
</feature>
<sequence length="526" mass="60563">MRAMGELQCLVSFGLVFLSLSLTAVTWEVTWEGHSSDKRPVVVIDDLLSRDSIKGIRGYMLLLDWKFSISDDFYTFDSNSFLNNSDHGNYTNAPWQSTLPTAAFQKSKSWQAMNTFLTEKRGKEFRPTDIKGYILNRGDFPLYQNQCVHEDDYRVIVFLNEVWRKDWYGHLTIHDELGRMHAAHPRYGRVVFVPCDLSFVMKPPAMQSASALYALVIMATTRQTTEEVGGDLPDSKPWWMDLSEAEIKEMKERYHYFPQPDSGNREMDVEKHVTRRFSLPDGRTITVLDNIFTPDEILMLTDYLAANCTYTDSSPSEYSDNVRWITGFDIDVFVKSYFWRASREIVSHVSGTSGFYPYDVALNLIRMADHTMIHEDCEKGQDEFTLLIYLNKDWEVNKFGETAFFYDNFEPFVAVKPVYGRVAVFPCSIPHSARPPSARINGARYTFAVKVSPSLPESGPQRELNDDSEALREQLEEVEEFLSAEEKDEVLKALKDVDNGNGDAQALSILLLKLEWKNKERYLSYI</sequence>
<accession>A0A9J7KV93</accession>
<keyword evidence="1" id="KW-0175">Coiled coil</keyword>
<evidence type="ECO:0000259" key="3">
    <source>
        <dbReference type="Pfam" id="PF13640"/>
    </source>
</evidence>
<reference evidence="5" key="2">
    <citation type="submission" date="2025-08" db="UniProtKB">
        <authorList>
            <consortium name="RefSeq"/>
        </authorList>
    </citation>
    <scope>IDENTIFICATION</scope>
    <source>
        <strain evidence="5">S238N-H82</strain>
        <tissue evidence="5">Testes</tissue>
    </source>
</reference>
<feature type="signal peptide" evidence="2">
    <location>
        <begin position="1"/>
        <end position="26"/>
    </location>
</feature>
<evidence type="ECO:0000256" key="1">
    <source>
        <dbReference type="SAM" id="Coils"/>
    </source>
</evidence>
<protein>
    <submittedName>
        <fullName evidence="5">Uncharacterized protein LOC118412141</fullName>
    </submittedName>
</protein>
<evidence type="ECO:0000313" key="5">
    <source>
        <dbReference type="RefSeq" id="XP_035670695.1"/>
    </source>
</evidence>
<dbReference type="OrthoDB" id="5952526at2759"/>
<dbReference type="Gene3D" id="2.60.120.620">
    <property type="entry name" value="q2cbj1_9rhob like domain"/>
    <property type="match status" value="2"/>
</dbReference>
<dbReference type="Proteomes" id="UP000001554">
    <property type="component" value="Chromosome 3"/>
</dbReference>
<keyword evidence="4" id="KW-1185">Reference proteome</keyword>
<dbReference type="PANTHER" id="PTHR35169:SF1">
    <property type="entry name" value="PROLYL 4-HYDROXYLASE ALPHA SUBUNIT FE(2+) 2OG DIOXYGENASE DOMAIN-CONTAINING PROTEIN"/>
    <property type="match status" value="1"/>
</dbReference>
<organism evidence="4 5">
    <name type="scientific">Branchiostoma floridae</name>
    <name type="common">Florida lancelet</name>
    <name type="synonym">Amphioxus</name>
    <dbReference type="NCBI Taxonomy" id="7739"/>
    <lineage>
        <taxon>Eukaryota</taxon>
        <taxon>Metazoa</taxon>
        <taxon>Chordata</taxon>
        <taxon>Cephalochordata</taxon>
        <taxon>Leptocardii</taxon>
        <taxon>Amphioxiformes</taxon>
        <taxon>Branchiostomatidae</taxon>
        <taxon>Branchiostoma</taxon>
    </lineage>
</organism>